<comment type="caution">
    <text evidence="1">The sequence shown here is derived from an EMBL/GenBank/DDBJ whole genome shotgun (WGS) entry which is preliminary data.</text>
</comment>
<gene>
    <name evidence="1" type="ORF">DSM02_3173</name>
</gene>
<dbReference type="EMBL" id="QOVK01000018">
    <property type="protein sequence ID" value="RXG17075.1"/>
    <property type="molecule type" value="Genomic_DNA"/>
</dbReference>
<dbReference type="AlphaFoldDB" id="A0A4V1KPS1"/>
<keyword evidence="2" id="KW-1185">Reference proteome</keyword>
<accession>A0A4V1KPS1</accession>
<reference evidence="1 2" key="1">
    <citation type="submission" date="2018-07" db="EMBL/GenBank/DDBJ databases">
        <title>Leeuwenhoekiella genomics.</title>
        <authorList>
            <person name="Tahon G."/>
            <person name="Willems A."/>
        </authorList>
    </citation>
    <scope>NUCLEOTIDE SEQUENCE [LARGE SCALE GENOMIC DNA]</scope>
    <source>
        <strain evidence="1 2">LMG 29608</strain>
    </source>
</reference>
<name>A0A4V1KPS1_9FLAO</name>
<evidence type="ECO:0000313" key="2">
    <source>
        <dbReference type="Proteomes" id="UP000289859"/>
    </source>
</evidence>
<proteinExistence type="predicted"/>
<sequence length="73" mass="8880">MACYSHVDFFDFQNDSLRETFKNNISPELFILKVQETLNTQIKSRYFSKEELRSVLVSIHYSNDRQKHFNRKF</sequence>
<dbReference type="Proteomes" id="UP000289859">
    <property type="component" value="Unassembled WGS sequence"/>
</dbReference>
<organism evidence="1 2">
    <name type="scientific">Leeuwenhoekiella polynyae</name>
    <dbReference type="NCBI Taxonomy" id="1550906"/>
    <lineage>
        <taxon>Bacteria</taxon>
        <taxon>Pseudomonadati</taxon>
        <taxon>Bacteroidota</taxon>
        <taxon>Flavobacteriia</taxon>
        <taxon>Flavobacteriales</taxon>
        <taxon>Flavobacteriaceae</taxon>
        <taxon>Leeuwenhoekiella</taxon>
    </lineage>
</organism>
<evidence type="ECO:0000313" key="1">
    <source>
        <dbReference type="EMBL" id="RXG17075.1"/>
    </source>
</evidence>
<protein>
    <submittedName>
        <fullName evidence="1">Uncharacterized protein</fullName>
    </submittedName>
</protein>